<organism evidence="2 3">
    <name type="scientific">Ilumatobacter coccineus (strain NBRC 103263 / KCTC 29153 / YM16-304)</name>
    <dbReference type="NCBI Taxonomy" id="1313172"/>
    <lineage>
        <taxon>Bacteria</taxon>
        <taxon>Bacillati</taxon>
        <taxon>Actinomycetota</taxon>
        <taxon>Acidimicrobiia</taxon>
        <taxon>Acidimicrobiales</taxon>
        <taxon>Ilumatobacteraceae</taxon>
        <taxon>Ilumatobacter</taxon>
    </lineage>
</organism>
<dbReference type="InterPro" id="IPR000601">
    <property type="entry name" value="PKD_dom"/>
</dbReference>
<dbReference type="CDD" id="cd00146">
    <property type="entry name" value="PKD"/>
    <property type="match status" value="1"/>
</dbReference>
<gene>
    <name evidence="2" type="ORF">YM304_07910</name>
</gene>
<evidence type="ECO:0000259" key="1">
    <source>
        <dbReference type="PROSITE" id="PS50093"/>
    </source>
</evidence>
<dbReference type="PROSITE" id="PS50093">
    <property type="entry name" value="PKD"/>
    <property type="match status" value="1"/>
</dbReference>
<sequence>MLTRRRHGRARLAIATVLGLLATLVVTVAAPPAGVVQAVPAPTSPLPSCVYDENDNAGLGCAPGELGGIATGTFASDSSFVIDAGEIGFAPCASYVSTGCYYEVYSPSIVRCVYLYDNDPTDVRSCSGSFSTSGSVGTYSAQRQGSCRGELGSTYAAGGPTEDTFWTVRGPVAARCEFYIDTVDIDRLAGPTFLLASASVDECIEPGNGYGCDEYWATLERHTRYGWIPVEGDLAPRASFEPDQLGNSLSYRMDNTSIPFDGPTTYEWDFGDGSAVVQGSEPTHVYDALGNYRVTLTMRGAQEGQVLTASEWIDIAAPDLRLTVSNPDAEFGPGKDGNRYDIGDEFDVRVHLEVTDGVGNLRQAAPVDNLLSLPAQFEFVGTPPNLSPKTYEVGDTDEFEVRVRAIAAGRATIRSVWNANDILGDPAGPWTGSFETSVNGLQVTIEADPDSSKLEDTNDDGIIDENDENFVDVDVTVKNVTEQPITDVGKGPLIVTSQTDDLFVQFIEIAAPVDDPGTTPDESNFGDLAPDEEKTLTWSYRADEQLKVELSMLVTGNAAGATVTGRGTETVKVVDQVMLEVRIDVVESQSFRSGAPVRINGNFTNVTDDADEPETISFVIGPSYGPAFEGTSYELNAGGGFFGAGGASATGITAFELAPGASIDLVAVAETMEATVSSGFRVEYNALVSVKEVAEGGAVSWTPMDEFVIDFIDDDGFDRKHDVTLGRVPEPEQEPTNFITCDEDLLWAAEYVGCKLVRGVETAARGFGSLAQIAWTLAKAPAAAYGWMLGTTFAYLESDSAARQAIVSEIVAEMEAMWHAGVEAVRNVSLAQLGAMVGEAIDSAITRLVAAWERGATAFLGEVAEIAGENIDMVFEALVAARAVAKVSRAVAAGEGPIRTKLQQAWAERANKAFDEVDDVIASKGHRAVPESNVMPAGLDVTTHARIWRDSYGLSADNFRMLAAISKEYAVNIMFRSRSPKSIQLIEDGIALPKPQGIKAKGVNEIDMDFLDYPRKYDSKVVHMEPPIPFIPDAGAQRRAAERYADRVLAEKRPGLSPGTPEYDDLRGQIASRVETRVEEWVKLGPEYKKALSPPIDPKTGQPIPGADPVGVKVDFDPEFNGVQNGTMRHEPNRPIELKEAESVNGRALFEVKLFDPDTNRFLDVTGDIDFVAILKPDGKVLGANGDPAELAKRLEVYEAMRSLVGMQHGESFTIFDREKLRRKFLSAHVDAPGKETMLAMTPQQRLVTTYFDDNLSTLKGGPSAQLGELQQAHAFFRGIFTELGSPNRPWSALLLEELARVRRRLVERIPTLFSLATLRQIVRELDGTELETSRDAPALRPTDDGNLEMYQADGGGAESFAPIGAEAATTDDAIEVVSPAAASAAATDDAVIDALDQIIADLEAAGADYSVPAGALGGRWVPVELDDVVVDDTLSMAPFGYLLSSAEPGSTGLDLTTRQNLSHASGSAYFEVGDEIILDPGGVDEERATIVSLDPVKLAAPIRNFHGDLTEVILATSAVVGEAALFPLTPARVFETRTGEVTVDGEHQAVGRLEAGSVTKVQIAGRGGVSSGAAAVALNVTAIRPSGVGYVTLFPCGDDQPLTSSLNYRAGVVAGNSGIVKLNDAGELCIFTFADTDLVIDVNAWLKSAPSFASLTPARLAETRSGEVTVDGEAQELGRLDAGSVTEVQIAGRGGVDAGADAVALNVTAIRPDGVGYVTLYPCDEDRPTTSSLNYSGGGAVGNSAVVSLSATGSLCVFTFADTDLVIDVNAWLADDASFDPFVPARFFETRSGQETVDGVGNGGGRLGAGSVTTIDVAGRGDVPADASAVALNVTAVRPDGVGYITLFPCDGDQPLTSSLNYAAGGAVGNSGIVKLAADGTVCAYSRAATDLVIDVNAAWAG</sequence>
<dbReference type="KEGG" id="aym:YM304_07910"/>
<proteinExistence type="predicted"/>
<feature type="domain" description="PKD" evidence="1">
    <location>
        <begin position="263"/>
        <end position="298"/>
    </location>
</feature>
<dbReference type="Gene3D" id="2.60.40.10">
    <property type="entry name" value="Immunoglobulins"/>
    <property type="match status" value="1"/>
</dbReference>
<dbReference type="InterPro" id="IPR035986">
    <property type="entry name" value="PKD_dom_sf"/>
</dbReference>
<protein>
    <recommendedName>
        <fullName evidence="1">PKD domain-containing protein</fullName>
    </recommendedName>
</protein>
<name>A0A6C7E7F8_ILUCY</name>
<dbReference type="Pfam" id="PF18911">
    <property type="entry name" value="PKD_4"/>
    <property type="match status" value="1"/>
</dbReference>
<dbReference type="SUPFAM" id="SSF49299">
    <property type="entry name" value="PKD domain"/>
    <property type="match status" value="1"/>
</dbReference>
<reference evidence="2 3" key="1">
    <citation type="journal article" date="2013" name="Int. J. Syst. Evol. Microbiol.">
        <title>Ilumatobacter nonamiense sp. nov. and Ilumatobacter coccineum sp. nov., isolated from seashore sand.</title>
        <authorList>
            <person name="Matsumoto A."/>
            <person name="Kasai H."/>
            <person name="Matsuo Y."/>
            <person name="Shizuri Y."/>
            <person name="Ichikawa N."/>
            <person name="Fujita N."/>
            <person name="Omura S."/>
            <person name="Takahashi Y."/>
        </authorList>
    </citation>
    <scope>NUCLEOTIDE SEQUENCE [LARGE SCALE GENOMIC DNA]</scope>
    <source>
        <strain evidence="3">NBRC 103263 / KCTC 29153 / YM16-304</strain>
    </source>
</reference>
<keyword evidence="3" id="KW-1185">Reference proteome</keyword>
<dbReference type="EMBL" id="AP012057">
    <property type="protein sequence ID" value="BAN01105.1"/>
    <property type="molecule type" value="Genomic_DNA"/>
</dbReference>
<dbReference type="SMART" id="SM00089">
    <property type="entry name" value="PKD"/>
    <property type="match status" value="1"/>
</dbReference>
<dbReference type="Proteomes" id="UP000011863">
    <property type="component" value="Chromosome"/>
</dbReference>
<evidence type="ECO:0000313" key="2">
    <source>
        <dbReference type="EMBL" id="BAN01105.1"/>
    </source>
</evidence>
<dbReference type="OrthoDB" id="4178270at2"/>
<dbReference type="RefSeq" id="WP_015440353.1">
    <property type="nucleotide sequence ID" value="NC_020520.1"/>
</dbReference>
<dbReference type="InterPro" id="IPR013783">
    <property type="entry name" value="Ig-like_fold"/>
</dbReference>
<evidence type="ECO:0000313" key="3">
    <source>
        <dbReference type="Proteomes" id="UP000011863"/>
    </source>
</evidence>
<dbReference type="GO" id="GO:0005975">
    <property type="term" value="P:carbohydrate metabolic process"/>
    <property type="evidence" value="ECO:0007669"/>
    <property type="project" value="UniProtKB-ARBA"/>
</dbReference>
<dbReference type="InterPro" id="IPR022409">
    <property type="entry name" value="PKD/Chitinase_dom"/>
</dbReference>
<accession>A0A6C7E7F8</accession>